<comment type="caution">
    <text evidence="1">The sequence shown here is derived from an EMBL/GenBank/DDBJ whole genome shotgun (WGS) entry which is preliminary data.</text>
</comment>
<reference evidence="1 2" key="1">
    <citation type="submission" date="2013-01" db="EMBL/GenBank/DDBJ databases">
        <title>The Genome Sequence of Bacillus cereus TIAC219.</title>
        <authorList>
            <consortium name="The Broad Institute Genome Sequencing Platform"/>
            <consortium name="The Broad Institute Genome Sequencing Center for Infectious Disease"/>
            <person name="Feldgarden M."/>
            <person name="Van der Auwera G.A."/>
            <person name="Mahillon J."/>
            <person name="Duprez V."/>
            <person name="Timmery S."/>
            <person name="Mattelet C."/>
            <person name="Dierick K."/>
            <person name="Sun M."/>
            <person name="Yu Z."/>
            <person name="Zhu L."/>
            <person name="Hu X."/>
            <person name="Shank E.B."/>
            <person name="Swiecicka I."/>
            <person name="Hansen B.M."/>
            <person name="Andrup L."/>
            <person name="Walker B."/>
            <person name="Young S.K."/>
            <person name="Zeng Q."/>
            <person name="Gargeya S."/>
            <person name="Fitzgerald M."/>
            <person name="Haas B."/>
            <person name="Abouelleil A."/>
            <person name="Alvarado L."/>
            <person name="Arachchi H.M."/>
            <person name="Berlin A.M."/>
            <person name="Chapman S.B."/>
            <person name="Dewar J."/>
            <person name="Goldberg J."/>
            <person name="Griggs A."/>
            <person name="Gujja S."/>
            <person name="Hansen M."/>
            <person name="Howarth C."/>
            <person name="Imamovic A."/>
            <person name="Larimer J."/>
            <person name="McCowan C."/>
            <person name="Murphy C."/>
            <person name="Neiman D."/>
            <person name="Pearson M."/>
            <person name="Priest M."/>
            <person name="Roberts A."/>
            <person name="Saif S."/>
            <person name="Shea T."/>
            <person name="Sisk P."/>
            <person name="Sykes S."/>
            <person name="Wortman J."/>
            <person name="Nusbaum C."/>
            <person name="Birren B."/>
        </authorList>
    </citation>
    <scope>NUCLEOTIDE SEQUENCE [LARGE SCALE GENOMIC DNA]</scope>
    <source>
        <strain evidence="1 2">TIAC219</strain>
    </source>
</reference>
<protein>
    <submittedName>
        <fullName evidence="1">Uncharacterized protein</fullName>
    </submittedName>
</protein>
<gene>
    <name evidence="1" type="ORF">IAY_05108</name>
</gene>
<dbReference type="AlphaFoldDB" id="A0ABC9STL0"/>
<proteinExistence type="predicted"/>
<accession>A0ABC9STL0</accession>
<dbReference type="EMBL" id="AHCJ01000065">
    <property type="protein sequence ID" value="EOQ59339.1"/>
    <property type="molecule type" value="Genomic_DNA"/>
</dbReference>
<organism evidence="1 2">
    <name type="scientific">Bacillus cereus TIAC219</name>
    <dbReference type="NCBI Taxonomy" id="718222"/>
    <lineage>
        <taxon>Bacteria</taxon>
        <taxon>Bacillati</taxon>
        <taxon>Bacillota</taxon>
        <taxon>Bacilli</taxon>
        <taxon>Bacillales</taxon>
        <taxon>Bacillaceae</taxon>
        <taxon>Bacillus</taxon>
        <taxon>Bacillus cereus group</taxon>
    </lineage>
</organism>
<dbReference type="Proteomes" id="UP000014060">
    <property type="component" value="Unassembled WGS sequence"/>
</dbReference>
<name>A0ABC9STL0_BACCE</name>
<evidence type="ECO:0000313" key="1">
    <source>
        <dbReference type="EMBL" id="EOQ59339.1"/>
    </source>
</evidence>
<evidence type="ECO:0000313" key="2">
    <source>
        <dbReference type="Proteomes" id="UP000014060"/>
    </source>
</evidence>
<dbReference type="RefSeq" id="WP_000893494.1">
    <property type="nucleotide sequence ID" value="NZ_KB976042.1"/>
</dbReference>
<sequence>MLERKTLTYQCDSCRHREKINTSRSSMYGRSCEVCGKQTNPERVVVIAGNVKQAKEYWKRIKDKYQYENFQVKFLSNRPFAIDGISHRSLFIILCGNYQENVFYESKWYDSLKKLGVRIVHERI</sequence>